<protein>
    <submittedName>
        <fullName evidence="2">Uncharacterized protein</fullName>
    </submittedName>
</protein>
<accession>A0ABR0AZS2</accession>
<feature type="region of interest" description="Disordered" evidence="1">
    <location>
        <begin position="1"/>
        <end position="146"/>
    </location>
</feature>
<gene>
    <name evidence="2" type="ORF">OUZ56_023908</name>
</gene>
<dbReference type="EMBL" id="JAOYFB010000039">
    <property type="protein sequence ID" value="KAK4030635.1"/>
    <property type="molecule type" value="Genomic_DNA"/>
</dbReference>
<evidence type="ECO:0000313" key="2">
    <source>
        <dbReference type="EMBL" id="KAK4030635.1"/>
    </source>
</evidence>
<organism evidence="2 3">
    <name type="scientific">Daphnia magna</name>
    <dbReference type="NCBI Taxonomy" id="35525"/>
    <lineage>
        <taxon>Eukaryota</taxon>
        <taxon>Metazoa</taxon>
        <taxon>Ecdysozoa</taxon>
        <taxon>Arthropoda</taxon>
        <taxon>Crustacea</taxon>
        <taxon>Branchiopoda</taxon>
        <taxon>Diplostraca</taxon>
        <taxon>Cladocera</taxon>
        <taxon>Anomopoda</taxon>
        <taxon>Daphniidae</taxon>
        <taxon>Daphnia</taxon>
    </lineage>
</organism>
<name>A0ABR0AZS2_9CRUS</name>
<feature type="compositionally biased region" description="Basic and acidic residues" evidence="1">
    <location>
        <begin position="64"/>
        <end position="114"/>
    </location>
</feature>
<evidence type="ECO:0000256" key="1">
    <source>
        <dbReference type="SAM" id="MobiDB-lite"/>
    </source>
</evidence>
<proteinExistence type="predicted"/>
<sequence length="146" mass="16601">MEKQFQVRSKGSVPETSLERAVSIKSNGRDASPKTCRVVIAAKASTLHPDTDHPVSGAVNYATRRSDRQSRTKREQDTRTRRAEEKEQCREKRQSQAISEKHTECKKFEVLKEGVKRRHGKSDVGGFSSAIQRTRDPKHERRRSGA</sequence>
<dbReference type="Proteomes" id="UP001234178">
    <property type="component" value="Unassembled WGS sequence"/>
</dbReference>
<reference evidence="2 3" key="1">
    <citation type="journal article" date="2023" name="Nucleic Acids Res.">
        <title>The hologenome of Daphnia magna reveals possible DNA methylation and microbiome-mediated evolution of the host genome.</title>
        <authorList>
            <person name="Chaturvedi A."/>
            <person name="Li X."/>
            <person name="Dhandapani V."/>
            <person name="Marshall H."/>
            <person name="Kissane S."/>
            <person name="Cuenca-Cambronero M."/>
            <person name="Asole G."/>
            <person name="Calvet F."/>
            <person name="Ruiz-Romero M."/>
            <person name="Marangio P."/>
            <person name="Guigo R."/>
            <person name="Rago D."/>
            <person name="Mirbahai L."/>
            <person name="Eastwood N."/>
            <person name="Colbourne J.K."/>
            <person name="Zhou J."/>
            <person name="Mallon E."/>
            <person name="Orsini L."/>
        </authorList>
    </citation>
    <scope>NUCLEOTIDE SEQUENCE [LARGE SCALE GENOMIC DNA]</scope>
    <source>
        <strain evidence="2">LRV0_1</strain>
    </source>
</reference>
<keyword evidence="3" id="KW-1185">Reference proteome</keyword>
<comment type="caution">
    <text evidence="2">The sequence shown here is derived from an EMBL/GenBank/DDBJ whole genome shotgun (WGS) entry which is preliminary data.</text>
</comment>
<evidence type="ECO:0000313" key="3">
    <source>
        <dbReference type="Proteomes" id="UP001234178"/>
    </source>
</evidence>